<feature type="non-terminal residue" evidence="1">
    <location>
        <position position="1"/>
    </location>
</feature>
<reference evidence="1" key="1">
    <citation type="journal article" date="2015" name="Nature">
        <title>Complex archaea that bridge the gap between prokaryotes and eukaryotes.</title>
        <authorList>
            <person name="Spang A."/>
            <person name="Saw J.H."/>
            <person name="Jorgensen S.L."/>
            <person name="Zaremba-Niedzwiedzka K."/>
            <person name="Martijn J."/>
            <person name="Lind A.E."/>
            <person name="van Eijk R."/>
            <person name="Schleper C."/>
            <person name="Guy L."/>
            <person name="Ettema T.J."/>
        </authorList>
    </citation>
    <scope>NUCLEOTIDE SEQUENCE</scope>
</reference>
<protein>
    <submittedName>
        <fullName evidence="1">Uncharacterized protein</fullName>
    </submittedName>
</protein>
<evidence type="ECO:0000313" key="1">
    <source>
        <dbReference type="EMBL" id="KKK65129.1"/>
    </source>
</evidence>
<proteinExistence type="predicted"/>
<name>A0A0F8ZF65_9ZZZZ</name>
<comment type="caution">
    <text evidence="1">The sequence shown here is derived from an EMBL/GenBank/DDBJ whole genome shotgun (WGS) entry which is preliminary data.</text>
</comment>
<dbReference type="AlphaFoldDB" id="A0A0F8ZF65"/>
<accession>A0A0F8ZF65</accession>
<sequence length="54" mass="5683">GLDLASHDHLANIVPASRLATEEGQRERRGIWADAAELAAYSSKPAPEAAQLSA</sequence>
<gene>
    <name evidence="1" type="ORF">LCGC14_2977240</name>
</gene>
<organism evidence="1">
    <name type="scientific">marine sediment metagenome</name>
    <dbReference type="NCBI Taxonomy" id="412755"/>
    <lineage>
        <taxon>unclassified sequences</taxon>
        <taxon>metagenomes</taxon>
        <taxon>ecological metagenomes</taxon>
    </lineage>
</organism>
<dbReference type="EMBL" id="LAZR01060704">
    <property type="protein sequence ID" value="KKK65129.1"/>
    <property type="molecule type" value="Genomic_DNA"/>
</dbReference>